<dbReference type="EMBL" id="AMEM01000024">
    <property type="protein sequence ID" value="EKX89380.1"/>
    <property type="molecule type" value="Genomic_DNA"/>
</dbReference>
<evidence type="ECO:0000313" key="4">
    <source>
        <dbReference type="EMBL" id="EKX89380.1"/>
    </source>
</evidence>
<gene>
    <name evidence="4" type="ORF">HMPREF9997_01851</name>
</gene>
<comment type="similarity">
    <text evidence="1">Belongs to the type-B carboxylesterase/lipase family.</text>
</comment>
<dbReference type="Proteomes" id="UP000010445">
    <property type="component" value="Unassembled WGS sequence"/>
</dbReference>
<dbReference type="Gene3D" id="3.40.50.1820">
    <property type="entry name" value="alpha/beta hydrolase"/>
    <property type="match status" value="1"/>
</dbReference>
<dbReference type="PANTHER" id="PTHR43142:SF1">
    <property type="entry name" value="CARBOXYLIC ESTER HYDROLASE"/>
    <property type="match status" value="1"/>
</dbReference>
<evidence type="ECO:0000313" key="5">
    <source>
        <dbReference type="Proteomes" id="UP000010445"/>
    </source>
</evidence>
<reference evidence="4 5" key="1">
    <citation type="submission" date="2012-05" db="EMBL/GenBank/DDBJ databases">
        <authorList>
            <person name="Weinstock G."/>
            <person name="Sodergren E."/>
            <person name="Lobos E.A."/>
            <person name="Fulton L."/>
            <person name="Fulton R."/>
            <person name="Courtney L."/>
            <person name="Fronick C."/>
            <person name="O'Laughlin M."/>
            <person name="Godfrey J."/>
            <person name="Wilson R.M."/>
            <person name="Miner T."/>
            <person name="Farmer C."/>
            <person name="Delehaunty K."/>
            <person name="Cordes M."/>
            <person name="Minx P."/>
            <person name="Tomlinson C."/>
            <person name="Chen J."/>
            <person name="Wollam A."/>
            <person name="Pepin K.H."/>
            <person name="Bhonagiri V."/>
            <person name="Zhang X."/>
            <person name="Suruliraj S."/>
            <person name="Warren W."/>
            <person name="Mitreva M."/>
            <person name="Mardis E.R."/>
            <person name="Wilson R.K."/>
        </authorList>
    </citation>
    <scope>NUCLEOTIDE SEQUENCE [LARGE SCALE GENOMIC DNA]</scope>
    <source>
        <strain evidence="4 5">F0235</strain>
    </source>
</reference>
<evidence type="ECO:0000256" key="1">
    <source>
        <dbReference type="ARBA" id="ARBA00005964"/>
    </source>
</evidence>
<dbReference type="Pfam" id="PF00135">
    <property type="entry name" value="COesterase"/>
    <property type="match status" value="1"/>
</dbReference>
<keyword evidence="5" id="KW-1185">Reference proteome</keyword>
<accession>L1MEB5</accession>
<keyword evidence="2" id="KW-0378">Hydrolase</keyword>
<dbReference type="HOGENOM" id="CLU_006586_18_0_11"/>
<dbReference type="RefSeq" id="WP_006064076.1">
    <property type="nucleotide sequence ID" value="NZ_KB290831.1"/>
</dbReference>
<sequence length="366" mass="39544">MTPPRIVPYCAIPGLFHDAIAGGEDGELHIYAPSGAVPVDGLPVLAFIHGGRFEEGSPADINGAALAREGFVVVSIGYRVGLAGFAQFHDDNPAHYRGIADVQLALEWLQHNIEDYGGDPTNITLIGQSAGAAIALWLARRDHYRGAFRRLVALSPSFPTGGFPSRKRTLRLLLGAPITRDSLSRCGDCGRGAGRGDRNAARLQRAYQHFRSVYFAGPALGPWPWDTSELADVPVLITSTHDEFHNEPITSALDRWKLGGVAAWGLRVCGVGRGISGVSGASGARQFIADTIIHRWVRDITAHHAGQVWRGELVGLGDEPAVHCDDLRLLFESGSESVFRSDVLGFARSGRVDWPEKTCKQWTVDG</sequence>
<proteinExistence type="inferred from homology"/>
<dbReference type="ESTHER" id="9cory-l1meb5">
    <property type="family name" value="Carb_B_Bacteria"/>
</dbReference>
<protein>
    <submittedName>
        <fullName evidence="4">Carboxylesterase</fullName>
    </submittedName>
</protein>
<dbReference type="SUPFAM" id="SSF53474">
    <property type="entry name" value="alpha/beta-Hydrolases"/>
    <property type="match status" value="1"/>
</dbReference>
<evidence type="ECO:0000259" key="3">
    <source>
        <dbReference type="Pfam" id="PF00135"/>
    </source>
</evidence>
<evidence type="ECO:0000256" key="2">
    <source>
        <dbReference type="ARBA" id="ARBA00022801"/>
    </source>
</evidence>
<dbReference type="InterPro" id="IPR002018">
    <property type="entry name" value="CarbesteraseB"/>
</dbReference>
<dbReference type="AlphaFoldDB" id="L1MEB5"/>
<comment type="caution">
    <text evidence="4">The sequence shown here is derived from an EMBL/GenBank/DDBJ whole genome shotgun (WGS) entry which is preliminary data.</text>
</comment>
<feature type="domain" description="Carboxylesterase type B" evidence="3">
    <location>
        <begin position="28"/>
        <end position="157"/>
    </location>
</feature>
<dbReference type="InterPro" id="IPR029058">
    <property type="entry name" value="AB_hydrolase_fold"/>
</dbReference>
<name>L1MEB5_9CORY</name>
<organism evidence="4 5">
    <name type="scientific">Corynebacterium durum F0235</name>
    <dbReference type="NCBI Taxonomy" id="1035195"/>
    <lineage>
        <taxon>Bacteria</taxon>
        <taxon>Bacillati</taxon>
        <taxon>Actinomycetota</taxon>
        <taxon>Actinomycetes</taxon>
        <taxon>Mycobacteriales</taxon>
        <taxon>Corynebacteriaceae</taxon>
        <taxon>Corynebacterium</taxon>
    </lineage>
</organism>
<dbReference type="OrthoDB" id="3199405at2"/>
<dbReference type="eggNOG" id="COG2272">
    <property type="taxonomic scope" value="Bacteria"/>
</dbReference>
<dbReference type="GO" id="GO:0016787">
    <property type="term" value="F:hydrolase activity"/>
    <property type="evidence" value="ECO:0007669"/>
    <property type="project" value="UniProtKB-KW"/>
</dbReference>
<dbReference type="STRING" id="1035195.HMPREF9997_01851"/>
<dbReference type="PATRIC" id="fig|1035195.3.peg.1673"/>
<dbReference type="PANTHER" id="PTHR43142">
    <property type="entry name" value="CARBOXYLIC ESTER HYDROLASE"/>
    <property type="match status" value="1"/>
</dbReference>